<keyword evidence="9 14" id="KW-0067">ATP-binding</keyword>
<dbReference type="PANTHER" id="PTHR24417:SF0">
    <property type="entry name" value="SERINE_THREONINE-PROTEIN KINASE LMTK1"/>
    <property type="match status" value="1"/>
</dbReference>
<dbReference type="AlphaFoldDB" id="A0A9Q1DWN2"/>
<feature type="domain" description="Protein kinase" evidence="17">
    <location>
        <begin position="110"/>
        <end position="380"/>
    </location>
</feature>
<feature type="chain" id="PRO_5040296733" description="non-specific serine/threonine protein kinase" evidence="16">
    <location>
        <begin position="21"/>
        <end position="756"/>
    </location>
</feature>
<dbReference type="PROSITE" id="PS00109">
    <property type="entry name" value="PROTEIN_KINASE_TYR"/>
    <property type="match status" value="1"/>
</dbReference>
<evidence type="ECO:0000256" key="1">
    <source>
        <dbReference type="ARBA" id="ARBA00004167"/>
    </source>
</evidence>
<dbReference type="InterPro" id="IPR000719">
    <property type="entry name" value="Prot_kinase_dom"/>
</dbReference>
<dbReference type="PRINTS" id="PR00109">
    <property type="entry name" value="TYRKINASE"/>
</dbReference>
<gene>
    <name evidence="18" type="ORF">COCON_G00019970</name>
</gene>
<dbReference type="GO" id="GO:0007420">
    <property type="term" value="P:brain development"/>
    <property type="evidence" value="ECO:0007669"/>
    <property type="project" value="TreeGrafter"/>
</dbReference>
<dbReference type="InterPro" id="IPR008266">
    <property type="entry name" value="Tyr_kinase_AS"/>
</dbReference>
<keyword evidence="11" id="KW-0472">Membrane</keyword>
<dbReference type="FunFam" id="3.30.200.20:FF:000275">
    <property type="entry name" value="Apoptosis associated tyrosine kinase"/>
    <property type="match status" value="1"/>
</dbReference>
<dbReference type="Gene3D" id="3.30.200.20">
    <property type="entry name" value="Phosphorylase Kinase, domain 1"/>
    <property type="match status" value="1"/>
</dbReference>
<keyword evidence="8" id="KW-0418">Kinase</keyword>
<dbReference type="PROSITE" id="PS00107">
    <property type="entry name" value="PROTEIN_KINASE_ATP"/>
    <property type="match status" value="1"/>
</dbReference>
<evidence type="ECO:0000256" key="9">
    <source>
        <dbReference type="ARBA" id="ARBA00022840"/>
    </source>
</evidence>
<feature type="signal peptide" evidence="16">
    <location>
        <begin position="1"/>
        <end position="20"/>
    </location>
</feature>
<comment type="catalytic activity">
    <reaction evidence="13">
        <text>L-seryl-[protein] + ATP = O-phospho-L-seryl-[protein] + ADP + H(+)</text>
        <dbReference type="Rhea" id="RHEA:17989"/>
        <dbReference type="Rhea" id="RHEA-COMP:9863"/>
        <dbReference type="Rhea" id="RHEA-COMP:11604"/>
        <dbReference type="ChEBI" id="CHEBI:15378"/>
        <dbReference type="ChEBI" id="CHEBI:29999"/>
        <dbReference type="ChEBI" id="CHEBI:30616"/>
        <dbReference type="ChEBI" id="CHEBI:83421"/>
        <dbReference type="ChEBI" id="CHEBI:456216"/>
        <dbReference type="EC" id="2.7.11.1"/>
    </reaction>
</comment>
<dbReference type="GO" id="GO:0004674">
    <property type="term" value="F:protein serine/threonine kinase activity"/>
    <property type="evidence" value="ECO:0007669"/>
    <property type="project" value="UniProtKB-KW"/>
</dbReference>
<keyword evidence="10" id="KW-1133">Transmembrane helix</keyword>
<evidence type="ECO:0000313" key="19">
    <source>
        <dbReference type="Proteomes" id="UP001152803"/>
    </source>
</evidence>
<evidence type="ECO:0000256" key="11">
    <source>
        <dbReference type="ARBA" id="ARBA00023136"/>
    </source>
</evidence>
<name>A0A9Q1DWN2_CONCO</name>
<keyword evidence="19" id="KW-1185">Reference proteome</keyword>
<keyword evidence="7 14" id="KW-0547">Nucleotide-binding</keyword>
<keyword evidence="6" id="KW-0812">Transmembrane</keyword>
<dbReference type="Pfam" id="PF07714">
    <property type="entry name" value="PK_Tyr_Ser-Thr"/>
    <property type="match status" value="1"/>
</dbReference>
<evidence type="ECO:0000256" key="14">
    <source>
        <dbReference type="PROSITE-ProRule" id="PRU10141"/>
    </source>
</evidence>
<feature type="region of interest" description="Disordered" evidence="15">
    <location>
        <begin position="403"/>
        <end position="430"/>
    </location>
</feature>
<dbReference type="InterPro" id="IPR011009">
    <property type="entry name" value="Kinase-like_dom_sf"/>
</dbReference>
<dbReference type="InterPro" id="IPR001245">
    <property type="entry name" value="Ser-Thr/Tyr_kinase_cat_dom"/>
</dbReference>
<evidence type="ECO:0000256" key="16">
    <source>
        <dbReference type="SAM" id="SignalP"/>
    </source>
</evidence>
<evidence type="ECO:0000256" key="3">
    <source>
        <dbReference type="ARBA" id="ARBA00022527"/>
    </source>
</evidence>
<dbReference type="EMBL" id="JAFJMO010000002">
    <property type="protein sequence ID" value="KAJ8283147.1"/>
    <property type="molecule type" value="Genomic_DNA"/>
</dbReference>
<evidence type="ECO:0000256" key="7">
    <source>
        <dbReference type="ARBA" id="ARBA00022741"/>
    </source>
</evidence>
<feature type="binding site" evidence="14">
    <location>
        <position position="141"/>
    </location>
    <ligand>
        <name>ATP</name>
        <dbReference type="ChEBI" id="CHEBI:30616"/>
    </ligand>
</feature>
<keyword evidence="16" id="KW-0732">Signal</keyword>
<evidence type="ECO:0000256" key="4">
    <source>
        <dbReference type="ARBA" id="ARBA00022553"/>
    </source>
</evidence>
<dbReference type="PROSITE" id="PS50011">
    <property type="entry name" value="PROTEIN_KINASE_DOM"/>
    <property type="match status" value="1"/>
</dbReference>
<keyword evidence="3" id="KW-0723">Serine/threonine-protein kinase</keyword>
<evidence type="ECO:0000259" key="17">
    <source>
        <dbReference type="PROSITE" id="PS50011"/>
    </source>
</evidence>
<evidence type="ECO:0000256" key="5">
    <source>
        <dbReference type="ARBA" id="ARBA00022679"/>
    </source>
</evidence>
<keyword evidence="4" id="KW-0597">Phosphoprotein</keyword>
<evidence type="ECO:0000256" key="10">
    <source>
        <dbReference type="ARBA" id="ARBA00022989"/>
    </source>
</evidence>
<evidence type="ECO:0000256" key="13">
    <source>
        <dbReference type="ARBA" id="ARBA00048679"/>
    </source>
</evidence>
<reference evidence="18" key="1">
    <citation type="journal article" date="2023" name="Science">
        <title>Genome structures resolve the early diversification of teleost fishes.</title>
        <authorList>
            <person name="Parey E."/>
            <person name="Louis A."/>
            <person name="Montfort J."/>
            <person name="Bouchez O."/>
            <person name="Roques C."/>
            <person name="Iampietro C."/>
            <person name="Lluch J."/>
            <person name="Castinel A."/>
            <person name="Donnadieu C."/>
            <person name="Desvignes T."/>
            <person name="Floi Bucao C."/>
            <person name="Jouanno E."/>
            <person name="Wen M."/>
            <person name="Mejri S."/>
            <person name="Dirks R."/>
            <person name="Jansen H."/>
            <person name="Henkel C."/>
            <person name="Chen W.J."/>
            <person name="Zahm M."/>
            <person name="Cabau C."/>
            <person name="Klopp C."/>
            <person name="Thompson A.W."/>
            <person name="Robinson-Rechavi M."/>
            <person name="Braasch I."/>
            <person name="Lecointre G."/>
            <person name="Bobe J."/>
            <person name="Postlethwait J.H."/>
            <person name="Berthelot C."/>
            <person name="Roest Crollius H."/>
            <person name="Guiguen Y."/>
        </authorList>
    </citation>
    <scope>NUCLEOTIDE SEQUENCE</scope>
    <source>
        <strain evidence="18">Concon-B</strain>
    </source>
</reference>
<dbReference type="Gene3D" id="1.10.510.10">
    <property type="entry name" value="Transferase(Phosphotransferase) domain 1"/>
    <property type="match status" value="1"/>
</dbReference>
<dbReference type="EC" id="2.7.11.1" evidence="2"/>
<keyword evidence="5" id="KW-0808">Transferase</keyword>
<evidence type="ECO:0000256" key="2">
    <source>
        <dbReference type="ARBA" id="ARBA00012513"/>
    </source>
</evidence>
<comment type="caution">
    <text evidence="18">The sequence shown here is derived from an EMBL/GenBank/DDBJ whole genome shotgun (WGS) entry which is preliminary data.</text>
</comment>
<feature type="compositionally biased region" description="Polar residues" evidence="15">
    <location>
        <begin position="719"/>
        <end position="731"/>
    </location>
</feature>
<dbReference type="OrthoDB" id="5973359at2759"/>
<dbReference type="PANTHER" id="PTHR24417">
    <property type="entry name" value="SERINE/THREONINE-PROTEIN KINASE LMTK1"/>
    <property type="match status" value="1"/>
</dbReference>
<dbReference type="GO" id="GO:0016020">
    <property type="term" value="C:membrane"/>
    <property type="evidence" value="ECO:0007669"/>
    <property type="project" value="UniProtKB-SubCell"/>
</dbReference>
<feature type="region of interest" description="Disordered" evidence="15">
    <location>
        <begin position="702"/>
        <end position="741"/>
    </location>
</feature>
<proteinExistence type="predicted"/>
<evidence type="ECO:0000256" key="8">
    <source>
        <dbReference type="ARBA" id="ARBA00022777"/>
    </source>
</evidence>
<dbReference type="Proteomes" id="UP001152803">
    <property type="component" value="Unassembled WGS sequence"/>
</dbReference>
<evidence type="ECO:0000256" key="15">
    <source>
        <dbReference type="SAM" id="MobiDB-lite"/>
    </source>
</evidence>
<dbReference type="FunFam" id="1.10.510.10:FF:000347">
    <property type="entry name" value="Apoptosis associated tyrosine kinase"/>
    <property type="match status" value="1"/>
</dbReference>
<dbReference type="GO" id="GO:0005524">
    <property type="term" value="F:ATP binding"/>
    <property type="evidence" value="ECO:0007669"/>
    <property type="project" value="UniProtKB-UniRule"/>
</dbReference>
<comment type="catalytic activity">
    <reaction evidence="12">
        <text>L-threonyl-[protein] + ATP = O-phospho-L-threonyl-[protein] + ADP + H(+)</text>
        <dbReference type="Rhea" id="RHEA:46608"/>
        <dbReference type="Rhea" id="RHEA-COMP:11060"/>
        <dbReference type="Rhea" id="RHEA-COMP:11605"/>
        <dbReference type="ChEBI" id="CHEBI:15378"/>
        <dbReference type="ChEBI" id="CHEBI:30013"/>
        <dbReference type="ChEBI" id="CHEBI:30616"/>
        <dbReference type="ChEBI" id="CHEBI:61977"/>
        <dbReference type="ChEBI" id="CHEBI:456216"/>
        <dbReference type="EC" id="2.7.11.1"/>
    </reaction>
</comment>
<comment type="subcellular location">
    <subcellularLocation>
        <location evidence="1">Membrane</location>
        <topology evidence="1">Single-pass membrane protein</topology>
    </subcellularLocation>
</comment>
<evidence type="ECO:0000256" key="6">
    <source>
        <dbReference type="ARBA" id="ARBA00022692"/>
    </source>
</evidence>
<sequence>MSATLFLLVMTSSFFNPSFAFSSHFDSDGAPLSELSWSSSLAVVAVSFSGLFTFIFLMLACLCCKKGEIGFKSSADIYILPLSDVSLPASQQPPPSIQLLKPTDVGRRSLLYVKELGHGWFGKVLLGEVNSGSDSKQVVIKELRASASVQDQIHFLEEAQPYRVLLHPGLLQCLAQCAETTPYLLIMEFCPLGDLKGYLRSCRAADSMTPDPLILQRMACEISSGLLQMHKHNFIHSDLALRNCLLTSDLTVKIGDYGLSHSKYKEDYFVTPDQLWVPLRWIGPELIDEVHGNLLLVDQTKPSNIWSLGVSLWEMFELGNQPYRHYSDQQVLTYALKEQQLRLPKPLLELPLSNRWYEVMQFCWLPPEQRPNAEEVHLLLAYLCARGASQAEDDFEKRWNSLRPNGGPAPPPVSSFPLLQHLPQHPEPGDDVLTVTQTSRGLNFECRWEQARTQPPGGPRYPAALGLSPSYYQPQPLPLRAPSPSLGSEYYLRLEYPSCPYSPEGQGSTGSGDSGECLGCPALPQPDSYWSADIRKAAAYDWDSSPTLSLTTEPLLGGEPCCSPTHSWETGPTHPCSSPTHPWDIGPAHPCSSPTHPGRLWETGRYVSYKDRDGGYYYEPPASLELDPYLTEPPQESWGSRSLRQALGELENPLGISPSICSPTLGYQSAPYLQSKTAVTAAACYYSTMEPLWNTMPRVARGGSHHHANPQFTPPGWASNRSANNNSLQSHPQPPGATLHHLHYTMPPLAWRTPGP</sequence>
<dbReference type="GO" id="GO:0004713">
    <property type="term" value="F:protein tyrosine kinase activity"/>
    <property type="evidence" value="ECO:0007669"/>
    <property type="project" value="TreeGrafter"/>
</dbReference>
<dbReference type="SUPFAM" id="SSF56112">
    <property type="entry name" value="Protein kinase-like (PK-like)"/>
    <property type="match status" value="1"/>
</dbReference>
<evidence type="ECO:0000313" key="18">
    <source>
        <dbReference type="EMBL" id="KAJ8283147.1"/>
    </source>
</evidence>
<accession>A0A9Q1DWN2</accession>
<dbReference type="GO" id="GO:0005737">
    <property type="term" value="C:cytoplasm"/>
    <property type="evidence" value="ECO:0007669"/>
    <property type="project" value="UniProtKB-ARBA"/>
</dbReference>
<organism evidence="18 19">
    <name type="scientific">Conger conger</name>
    <name type="common">Conger eel</name>
    <name type="synonym">Muraena conger</name>
    <dbReference type="NCBI Taxonomy" id="82655"/>
    <lineage>
        <taxon>Eukaryota</taxon>
        <taxon>Metazoa</taxon>
        <taxon>Chordata</taxon>
        <taxon>Craniata</taxon>
        <taxon>Vertebrata</taxon>
        <taxon>Euteleostomi</taxon>
        <taxon>Actinopterygii</taxon>
        <taxon>Neopterygii</taxon>
        <taxon>Teleostei</taxon>
        <taxon>Anguilliformes</taxon>
        <taxon>Congridae</taxon>
        <taxon>Conger</taxon>
    </lineage>
</organism>
<dbReference type="GO" id="GO:0012505">
    <property type="term" value="C:endomembrane system"/>
    <property type="evidence" value="ECO:0007669"/>
    <property type="project" value="UniProtKB-ARBA"/>
</dbReference>
<protein>
    <recommendedName>
        <fullName evidence="2">non-specific serine/threonine protein kinase</fullName>
        <ecNumber evidence="2">2.7.11.1</ecNumber>
    </recommendedName>
</protein>
<evidence type="ECO:0000256" key="12">
    <source>
        <dbReference type="ARBA" id="ARBA00047899"/>
    </source>
</evidence>
<dbReference type="InterPro" id="IPR017441">
    <property type="entry name" value="Protein_kinase_ATP_BS"/>
</dbReference>